<name>A0A196SDX0_BLAHN</name>
<keyword evidence="1 2" id="KW-0103">Bromodomain</keyword>
<dbReference type="AlphaFoldDB" id="A0A196SDX0"/>
<dbReference type="InterPro" id="IPR036427">
    <property type="entry name" value="Bromodomain-like_sf"/>
</dbReference>
<feature type="region of interest" description="Disordered" evidence="3">
    <location>
        <begin position="1195"/>
        <end position="1265"/>
    </location>
</feature>
<feature type="region of interest" description="Disordered" evidence="3">
    <location>
        <begin position="145"/>
        <end position="187"/>
    </location>
</feature>
<feature type="compositionally biased region" description="Low complexity" evidence="3">
    <location>
        <begin position="1205"/>
        <end position="1241"/>
    </location>
</feature>
<feature type="compositionally biased region" description="Basic and acidic residues" evidence="3">
    <location>
        <begin position="1195"/>
        <end position="1204"/>
    </location>
</feature>
<organism evidence="5 6">
    <name type="scientific">Blastocystis sp. subtype 1 (strain ATCC 50177 / NandII)</name>
    <dbReference type="NCBI Taxonomy" id="478820"/>
    <lineage>
        <taxon>Eukaryota</taxon>
        <taxon>Sar</taxon>
        <taxon>Stramenopiles</taxon>
        <taxon>Bigyra</taxon>
        <taxon>Opalozoa</taxon>
        <taxon>Opalinata</taxon>
        <taxon>Blastocystidae</taxon>
        <taxon>Blastocystis</taxon>
    </lineage>
</organism>
<evidence type="ECO:0000256" key="3">
    <source>
        <dbReference type="SAM" id="MobiDB-lite"/>
    </source>
</evidence>
<dbReference type="Gene3D" id="1.20.920.10">
    <property type="entry name" value="Bromodomain-like"/>
    <property type="match status" value="4"/>
</dbReference>
<evidence type="ECO:0000256" key="2">
    <source>
        <dbReference type="PROSITE-ProRule" id="PRU00035"/>
    </source>
</evidence>
<sequence length="1265" mass="142391">MDNESYNICLDLVEWFESVTLRNQASCGSFLSDLRKWIQCTVEYNANMTDDLDLNTSLTLISEMLEREIEKEKYRSFFHSWNNCSLHQHWYSGPNNALVARQSLKRKRSIKATVSGGEMERTVSASAANTYERELPKKSVRRTAVISDSDDDDDYSVSVSQEAESKKHKHAESSQDGRATLKPSKSASVKIRPVVSIKLSSEAVTPDVTVKIESSSIHVKAESSQAASAISPALASEVVPSVASAAPSTGTTGTTGATSNTVTASTPKPRAAGSGDAELNKKLRAVVEELMRTPSYDLFVDPVPRSCADYYQLIETPICFRDILRKTQNCRYKSVSGFQRDVFTLITNCLYYNMLDDADQTNNRKQAYSLHAAFLRKLAAVDSGSVDKEDLVQLAQALFGVLEAVYKVRAHDFQLIRYFAVDPKQLPDYEKYVKKPIQLRAILTRLVSFEYTSTTKLGADFELLFDNCVSYWRKFDAVQGRAYIEAAITLSNRVADILHEAVAAMSPRVADTLKAIEQQKAERKARQLEKRRTEARPTLITPSLSYEEVSAPAPAVPMVPMAPVLLPPATLTRTQARSAYGYESQPWGPEREVSPLPGDPEDAHVPALVLDQYFLTPEERLAEQPEYTQEILTPISWRTIEAKLPTYDRTAFVASMRVMFDNCLAYNKLADSAPIHWIRDPCRFLYNEFNLLAAKLPPAAGPAEFKAVMEDLKRVRLAGYEPYFDFERNPLEYYSNYTLATRQPMGFLDTLHCRGSFEDWCGLVNEVFDAACRYHCNGRGSAFIFAEAKYLQRQFQAVADVARAVLARGGSAAEVRCDAVEEPAEEGVKVFEVEKTRLSGEETRKCKLVLDELAKWSVAKALNAYFERVPRANTFEYLSKVERLCYWSEIASNLRFGFYSSPEQLRTDLLTMINNSYLLCANREKKEMLSKNAEYLALLLSDLWRVLRLRDEGGTWEFLQMYKGVIKSYFLKEDVVEKLFRSFRNEMRAHYQDLLVTDVRFFTQKPQDASIASEVLLSDGQSGGIPQIPALEEPLPSFQSVAESPQQQGVKDYWKLFNTVLNILTRRARRLEADGCTEAVAVHEKAKGVLMNVFALEMRSLVFQEHQKKYHVLIFAPHGLGEKKAAHRQPSYLVSSLTPEQRSVYNTPSLFVMKIAKKEVLRELRPEIVEKERSEKEKKEEMAATLKVRIVGKDVEKKEGDKAPEAAQNAQNAQNAQPAQGTQGTQATQASQATPGGQTTQENATKPGEKEAQEEVEVPIITFHL</sequence>
<protein>
    <submittedName>
        <fullName evidence="5">Transcription factor GTE6</fullName>
    </submittedName>
</protein>
<feature type="domain" description="Bromo" evidence="4">
    <location>
        <begin position="614"/>
        <end position="667"/>
    </location>
</feature>
<dbReference type="SMART" id="SM00297">
    <property type="entry name" value="BROMO"/>
    <property type="match status" value="2"/>
</dbReference>
<feature type="compositionally biased region" description="Low complexity" evidence="3">
    <location>
        <begin position="244"/>
        <end position="266"/>
    </location>
</feature>
<dbReference type="Proteomes" id="UP000078348">
    <property type="component" value="Unassembled WGS sequence"/>
</dbReference>
<dbReference type="PROSITE" id="PS50014">
    <property type="entry name" value="BROMODOMAIN_2"/>
    <property type="match status" value="3"/>
</dbReference>
<feature type="domain" description="Bromo" evidence="4">
    <location>
        <begin position="288"/>
        <end position="353"/>
    </location>
</feature>
<feature type="domain" description="Bromo" evidence="4">
    <location>
        <begin position="409"/>
        <end position="479"/>
    </location>
</feature>
<dbReference type="Pfam" id="PF00439">
    <property type="entry name" value="Bromodomain"/>
    <property type="match status" value="4"/>
</dbReference>
<dbReference type="CDD" id="cd04369">
    <property type="entry name" value="Bromodomain"/>
    <property type="match status" value="3"/>
</dbReference>
<proteinExistence type="predicted"/>
<evidence type="ECO:0000259" key="4">
    <source>
        <dbReference type="PROSITE" id="PS50014"/>
    </source>
</evidence>
<evidence type="ECO:0000256" key="1">
    <source>
        <dbReference type="ARBA" id="ARBA00023117"/>
    </source>
</evidence>
<evidence type="ECO:0000313" key="6">
    <source>
        <dbReference type="Proteomes" id="UP000078348"/>
    </source>
</evidence>
<dbReference type="SUPFAM" id="SSF47370">
    <property type="entry name" value="Bromodomain"/>
    <property type="match status" value="4"/>
</dbReference>
<dbReference type="OrthoDB" id="21449at2759"/>
<feature type="region of interest" description="Disordered" evidence="3">
    <location>
        <begin position="244"/>
        <end position="277"/>
    </location>
</feature>
<evidence type="ECO:0000313" key="5">
    <source>
        <dbReference type="EMBL" id="OAO14194.1"/>
    </source>
</evidence>
<reference evidence="5 6" key="1">
    <citation type="submission" date="2016-05" db="EMBL/GenBank/DDBJ databases">
        <title>Nuclear genome of Blastocystis sp. subtype 1 NandII.</title>
        <authorList>
            <person name="Gentekaki E."/>
            <person name="Curtis B."/>
            <person name="Stairs C."/>
            <person name="Eme L."/>
            <person name="Herman E."/>
            <person name="Klimes V."/>
            <person name="Arias M.C."/>
            <person name="Elias M."/>
            <person name="Hilliou F."/>
            <person name="Klute M."/>
            <person name="Malik S.-B."/>
            <person name="Pightling A."/>
            <person name="Rachubinski R."/>
            <person name="Salas D."/>
            <person name="Schlacht A."/>
            <person name="Suga H."/>
            <person name="Archibald J."/>
            <person name="Ball S.G."/>
            <person name="Clark G."/>
            <person name="Dacks J."/>
            <person name="Van Der Giezen M."/>
            <person name="Tsaousis A."/>
            <person name="Roger A."/>
        </authorList>
    </citation>
    <scope>NUCLEOTIDE SEQUENCE [LARGE SCALE GENOMIC DNA]</scope>
    <source>
        <strain evidence="6">ATCC 50177 / NandII</strain>
    </source>
</reference>
<dbReference type="InterPro" id="IPR001487">
    <property type="entry name" value="Bromodomain"/>
</dbReference>
<keyword evidence="6" id="KW-1185">Reference proteome</keyword>
<dbReference type="PANTHER" id="PTHR45926">
    <property type="entry name" value="OSJNBA0053K19.4 PROTEIN"/>
    <property type="match status" value="1"/>
</dbReference>
<accession>A0A196SDX0</accession>
<gene>
    <name evidence="5" type="ORF">AV274_4117</name>
</gene>
<dbReference type="STRING" id="478820.A0A196SDX0"/>
<comment type="caution">
    <text evidence="5">The sequence shown here is derived from an EMBL/GenBank/DDBJ whole genome shotgun (WGS) entry which is preliminary data.</text>
</comment>
<dbReference type="EMBL" id="LXWW01000281">
    <property type="protein sequence ID" value="OAO14194.1"/>
    <property type="molecule type" value="Genomic_DNA"/>
</dbReference>